<feature type="binding site" evidence="16">
    <location>
        <position position="46"/>
    </location>
    <ligand>
        <name>ATP</name>
        <dbReference type="ChEBI" id="CHEBI:30616"/>
    </ligand>
</feature>
<dbReference type="GO" id="GO:0043565">
    <property type="term" value="F:sequence-specific DNA binding"/>
    <property type="evidence" value="ECO:0007669"/>
    <property type="project" value="UniProtKB-ARBA"/>
</dbReference>
<dbReference type="InterPro" id="IPR017441">
    <property type="entry name" value="Protein_kinase_ATP_BS"/>
</dbReference>
<sequence length="779" mass="88668">MIEFFDYQHLLCATDGFSAASLIGKGSHGSVYKAILKDNTVVAVKKPLQSNDYSKLENEARVLWSLRQTPLVVNFLGTSLDSANNKLLVMEFMPNGSLHDLLLAPVTWPKRLQIITQIARAVEFLHQANPLVIHRDIKAENILFDSNWNLKLADFGLAVSPSELRSYAGQPAGTIGYLDPCYTTPSKLSTKSDVFSFGVVVLEVISGRKAMDISKSPASIVEWARPLIERRNFDGIYDGRIALPEYLAGRMRKAVELAGRCVCVEQGKRPSMGEILEAMEMETSCCCIERFKFFQNRVWSGLAVVVGMRRRRRRRKMEANLKWCSSRQVIQTKPVNRHEPGTERNLKPSPSLSWSRLSPVACSSSALFRFPQSASRSHRFNLQALVDWIEFAFVCLEERRERGRERDMETHFNHNLFDRRPIRKNTNSSVKWIKEWVPQDVVATGGKCFLFKWVTEDTLKALKEKSKQSEAPEPEPEPTTEVLFLCSYEGCGKTFIDAGALRKHSHIHGERQYVCHYDGCGKKFLDSSKLKRHFLIHTGERDFVCPHEGCGKAFSLDFNLRSHMKTHSQENYHICPFPDCGKRFAHEYKLKNHVTSHHEKNATAEVVKYTPPFEKQTKASKPSGGASASASSDRPHACPYEGCEKAYIHEYKLKLHLKREHPGHFVEDNGNAPHNGENEIEASDQDGYGRKRVNVKSQKRNRPKPNLKLPPSKVAQRKGATPSPAPMSAAVKKSWRVKEENYEEEEEEDSEETEEDRENVEGWGYAENEDDDEETEYED</sequence>
<organism evidence="20 21">
    <name type="scientific">Cucurbita argyrosperma subsp. sororia</name>
    <dbReference type="NCBI Taxonomy" id="37648"/>
    <lineage>
        <taxon>Eukaryota</taxon>
        <taxon>Viridiplantae</taxon>
        <taxon>Streptophyta</taxon>
        <taxon>Embryophyta</taxon>
        <taxon>Tracheophyta</taxon>
        <taxon>Spermatophyta</taxon>
        <taxon>Magnoliopsida</taxon>
        <taxon>eudicotyledons</taxon>
        <taxon>Gunneridae</taxon>
        <taxon>Pentapetalae</taxon>
        <taxon>rosids</taxon>
        <taxon>fabids</taxon>
        <taxon>Cucurbitales</taxon>
        <taxon>Cucurbitaceae</taxon>
        <taxon>Cucurbiteae</taxon>
        <taxon>Cucurbita</taxon>
    </lineage>
</organism>
<keyword evidence="4" id="KW-0677">Repeat</keyword>
<feature type="domain" description="C2H2-type" evidence="19">
    <location>
        <begin position="573"/>
        <end position="602"/>
    </location>
</feature>
<dbReference type="InterPro" id="IPR000719">
    <property type="entry name" value="Prot_kinase_dom"/>
</dbReference>
<keyword evidence="9 16" id="KW-0067">ATP-binding</keyword>
<feature type="domain" description="C2H2-type" evidence="19">
    <location>
        <begin position="543"/>
        <end position="572"/>
    </location>
</feature>
<dbReference type="EMBL" id="JAGKQH010000004">
    <property type="protein sequence ID" value="KAG6601619.1"/>
    <property type="molecule type" value="Genomic_DNA"/>
</dbReference>
<dbReference type="FunFam" id="3.30.160.60:FF:000221">
    <property type="entry name" value="Zinc finger protein 410"/>
    <property type="match status" value="1"/>
</dbReference>
<keyword evidence="5 16" id="KW-0547">Nucleotide-binding</keyword>
<evidence type="ECO:0000256" key="6">
    <source>
        <dbReference type="ARBA" id="ARBA00022771"/>
    </source>
</evidence>
<dbReference type="GO" id="GO:0008270">
    <property type="term" value="F:zinc ion binding"/>
    <property type="evidence" value="ECO:0007669"/>
    <property type="project" value="UniProtKB-KW"/>
</dbReference>
<dbReference type="PROSITE" id="PS00108">
    <property type="entry name" value="PROTEIN_KINASE_ST"/>
    <property type="match status" value="1"/>
</dbReference>
<feature type="region of interest" description="Disordered" evidence="17">
    <location>
        <begin position="663"/>
        <end position="779"/>
    </location>
</feature>
<feature type="compositionally biased region" description="Low complexity" evidence="17">
    <location>
        <begin position="619"/>
        <end position="632"/>
    </location>
</feature>
<dbReference type="GO" id="GO:0005524">
    <property type="term" value="F:ATP binding"/>
    <property type="evidence" value="ECO:0007669"/>
    <property type="project" value="UniProtKB-UniRule"/>
</dbReference>
<dbReference type="FunFam" id="3.30.160.60:FF:000818">
    <property type="entry name" value="zinc finger transcription factor YY1"/>
    <property type="match status" value="1"/>
</dbReference>
<keyword evidence="13" id="KW-0804">Transcription</keyword>
<evidence type="ECO:0000256" key="4">
    <source>
        <dbReference type="ARBA" id="ARBA00022737"/>
    </source>
</evidence>
<feature type="compositionally biased region" description="Acidic residues" evidence="17">
    <location>
        <begin position="741"/>
        <end position="758"/>
    </location>
</feature>
<keyword evidence="6 15" id="KW-0863">Zinc-finger</keyword>
<protein>
    <submittedName>
        <fullName evidence="20">Zinc finger transcription factor YY1</fullName>
    </submittedName>
</protein>
<evidence type="ECO:0000256" key="17">
    <source>
        <dbReference type="SAM" id="MobiDB-lite"/>
    </source>
</evidence>
<dbReference type="FunFam" id="3.30.160.60:FF:000071">
    <property type="entry name" value="Putative zinc finger protein 143"/>
    <property type="match status" value="1"/>
</dbReference>
<evidence type="ECO:0000256" key="12">
    <source>
        <dbReference type="ARBA" id="ARBA00023159"/>
    </source>
</evidence>
<keyword evidence="14" id="KW-0539">Nucleus</keyword>
<dbReference type="SMART" id="SM00220">
    <property type="entry name" value="S_TKc"/>
    <property type="match status" value="1"/>
</dbReference>
<keyword evidence="7" id="KW-0418">Kinase</keyword>
<keyword evidence="11" id="KW-0238">DNA-binding</keyword>
<keyword evidence="8" id="KW-0862">Zinc</keyword>
<evidence type="ECO:0000259" key="18">
    <source>
        <dbReference type="PROSITE" id="PS50011"/>
    </source>
</evidence>
<dbReference type="InterPro" id="IPR008271">
    <property type="entry name" value="Ser/Thr_kinase_AS"/>
</dbReference>
<dbReference type="Pfam" id="PF00096">
    <property type="entry name" value="zf-C2H2"/>
    <property type="match status" value="2"/>
</dbReference>
<dbReference type="SMART" id="SM00355">
    <property type="entry name" value="ZnF_C2H2"/>
    <property type="match status" value="5"/>
</dbReference>
<keyword evidence="12" id="KW-0010">Activator</keyword>
<feature type="non-terminal residue" evidence="20">
    <location>
        <position position="1"/>
    </location>
</feature>
<evidence type="ECO:0000256" key="10">
    <source>
        <dbReference type="ARBA" id="ARBA00023015"/>
    </source>
</evidence>
<feature type="region of interest" description="Disordered" evidence="17">
    <location>
        <begin position="612"/>
        <end position="636"/>
    </location>
</feature>
<dbReference type="PANTHER" id="PTHR46146:SF23">
    <property type="entry name" value="PROTEIN KINASE DOMAIN-CONTAINING PROTEIN"/>
    <property type="match status" value="1"/>
</dbReference>
<evidence type="ECO:0000256" key="2">
    <source>
        <dbReference type="ARBA" id="ARBA00022679"/>
    </source>
</evidence>
<name>A0AAV6NU93_9ROSI</name>
<evidence type="ECO:0000259" key="19">
    <source>
        <dbReference type="PROSITE" id="PS50157"/>
    </source>
</evidence>
<comment type="caution">
    <text evidence="20">The sequence shown here is derived from an EMBL/GenBank/DDBJ whole genome shotgun (WGS) entry which is preliminary data.</text>
</comment>
<dbReference type="GO" id="GO:0045893">
    <property type="term" value="P:positive regulation of DNA-templated transcription"/>
    <property type="evidence" value="ECO:0007669"/>
    <property type="project" value="UniProtKB-ARBA"/>
</dbReference>
<keyword evidence="3" id="KW-0479">Metal-binding</keyword>
<evidence type="ECO:0000256" key="3">
    <source>
        <dbReference type="ARBA" id="ARBA00022723"/>
    </source>
</evidence>
<dbReference type="PROSITE" id="PS00028">
    <property type="entry name" value="ZINC_FINGER_C2H2_1"/>
    <property type="match status" value="5"/>
</dbReference>
<dbReference type="Pfam" id="PF00069">
    <property type="entry name" value="Pkinase"/>
    <property type="match status" value="1"/>
</dbReference>
<dbReference type="Proteomes" id="UP000685013">
    <property type="component" value="Chromosome 4"/>
</dbReference>
<feature type="compositionally biased region" description="Acidic residues" evidence="17">
    <location>
        <begin position="767"/>
        <end position="779"/>
    </location>
</feature>
<keyword evidence="2" id="KW-0808">Transferase</keyword>
<feature type="domain" description="Protein kinase" evidence="18">
    <location>
        <begin position="17"/>
        <end position="294"/>
    </location>
</feature>
<evidence type="ECO:0000256" key="15">
    <source>
        <dbReference type="PROSITE-ProRule" id="PRU00042"/>
    </source>
</evidence>
<gene>
    <name evidence="20" type="primary">YY1</name>
    <name evidence="20" type="ORF">SDJN03_06852</name>
</gene>
<evidence type="ECO:0000313" key="20">
    <source>
        <dbReference type="EMBL" id="KAG6601619.1"/>
    </source>
</evidence>
<dbReference type="FunFam" id="3.30.160.60:FF:001190">
    <property type="entry name" value="zinc finger transcription factor YY1"/>
    <property type="match status" value="1"/>
</dbReference>
<feature type="domain" description="C2H2-type" evidence="19">
    <location>
        <begin position="484"/>
        <end position="513"/>
    </location>
</feature>
<evidence type="ECO:0000256" key="11">
    <source>
        <dbReference type="ARBA" id="ARBA00023125"/>
    </source>
</evidence>
<reference evidence="20 21" key="1">
    <citation type="journal article" date="2021" name="Hortic Res">
        <title>The domestication of Cucurbita argyrosperma as revealed by the genome of its wild relative.</title>
        <authorList>
            <person name="Barrera-Redondo J."/>
            <person name="Sanchez-de la Vega G."/>
            <person name="Aguirre-Liguori J.A."/>
            <person name="Castellanos-Morales G."/>
            <person name="Gutierrez-Guerrero Y.T."/>
            <person name="Aguirre-Dugua X."/>
            <person name="Aguirre-Planter E."/>
            <person name="Tenaillon M.I."/>
            <person name="Lira-Saade R."/>
            <person name="Eguiarte L.E."/>
        </authorList>
    </citation>
    <scope>NUCLEOTIDE SEQUENCE [LARGE SCALE GENOMIC DNA]</scope>
    <source>
        <strain evidence="20">JBR-2021</strain>
    </source>
</reference>
<dbReference type="PROSITE" id="PS50011">
    <property type="entry name" value="PROTEIN_KINASE_DOM"/>
    <property type="match status" value="1"/>
</dbReference>
<dbReference type="InterPro" id="IPR013087">
    <property type="entry name" value="Znf_C2H2_type"/>
</dbReference>
<dbReference type="GO" id="GO:0004672">
    <property type="term" value="F:protein kinase activity"/>
    <property type="evidence" value="ECO:0007669"/>
    <property type="project" value="InterPro"/>
</dbReference>
<feature type="compositionally biased region" description="Basic residues" evidence="17">
    <location>
        <begin position="690"/>
        <end position="705"/>
    </location>
</feature>
<keyword evidence="21" id="KW-1185">Reference proteome</keyword>
<evidence type="ECO:0000256" key="9">
    <source>
        <dbReference type="ARBA" id="ARBA00022840"/>
    </source>
</evidence>
<dbReference type="PANTHER" id="PTHR46146">
    <property type="entry name" value="SERINE/THREONINE-PROTEIN KINASE-LIKE PROTEIN CCR4"/>
    <property type="match status" value="1"/>
</dbReference>
<keyword evidence="10" id="KW-0805">Transcription regulation</keyword>
<evidence type="ECO:0000256" key="1">
    <source>
        <dbReference type="ARBA" id="ARBA00004123"/>
    </source>
</evidence>
<proteinExistence type="predicted"/>
<evidence type="ECO:0000256" key="8">
    <source>
        <dbReference type="ARBA" id="ARBA00022833"/>
    </source>
</evidence>
<dbReference type="AlphaFoldDB" id="A0AAV6NU93"/>
<dbReference type="FunFam" id="3.30.160.60:FF:002205">
    <property type="entry name" value="Zinc finger transcription factor YY1"/>
    <property type="match status" value="1"/>
</dbReference>
<evidence type="ECO:0000256" key="7">
    <source>
        <dbReference type="ARBA" id="ARBA00022777"/>
    </source>
</evidence>
<dbReference type="PROSITE" id="PS00107">
    <property type="entry name" value="PROTEIN_KINASE_ATP"/>
    <property type="match status" value="1"/>
</dbReference>
<dbReference type="PROSITE" id="PS50157">
    <property type="entry name" value="ZINC_FINGER_C2H2_2"/>
    <property type="match status" value="4"/>
</dbReference>
<evidence type="ECO:0000256" key="16">
    <source>
        <dbReference type="PROSITE-ProRule" id="PRU10141"/>
    </source>
</evidence>
<feature type="domain" description="C2H2-type" evidence="19">
    <location>
        <begin position="513"/>
        <end position="542"/>
    </location>
</feature>
<accession>A0AAV6NU93</accession>
<evidence type="ECO:0000256" key="5">
    <source>
        <dbReference type="ARBA" id="ARBA00022741"/>
    </source>
</evidence>
<dbReference type="GO" id="GO:0005634">
    <property type="term" value="C:nucleus"/>
    <property type="evidence" value="ECO:0007669"/>
    <property type="project" value="UniProtKB-SubCell"/>
</dbReference>
<evidence type="ECO:0000256" key="14">
    <source>
        <dbReference type="ARBA" id="ARBA00023242"/>
    </source>
</evidence>
<comment type="subcellular location">
    <subcellularLocation>
        <location evidence="1">Nucleus</location>
    </subcellularLocation>
</comment>
<evidence type="ECO:0000313" key="21">
    <source>
        <dbReference type="Proteomes" id="UP000685013"/>
    </source>
</evidence>
<evidence type="ECO:0000256" key="13">
    <source>
        <dbReference type="ARBA" id="ARBA00023163"/>
    </source>
</evidence>